<evidence type="ECO:0000259" key="7">
    <source>
        <dbReference type="Pfam" id="PF01569"/>
    </source>
</evidence>
<name>A0ABQ9E5T1_TEGGR</name>
<evidence type="ECO:0000256" key="2">
    <source>
        <dbReference type="ARBA" id="ARBA00008816"/>
    </source>
</evidence>
<evidence type="ECO:0000256" key="4">
    <source>
        <dbReference type="ARBA" id="ARBA00022989"/>
    </source>
</evidence>
<dbReference type="InterPro" id="IPR000326">
    <property type="entry name" value="PAP2/HPO"/>
</dbReference>
<evidence type="ECO:0000256" key="5">
    <source>
        <dbReference type="ARBA" id="ARBA00023136"/>
    </source>
</evidence>
<evidence type="ECO:0000256" key="3">
    <source>
        <dbReference type="ARBA" id="ARBA00022692"/>
    </source>
</evidence>
<dbReference type="EMBL" id="JARBDR010000921">
    <property type="protein sequence ID" value="KAJ8299237.1"/>
    <property type="molecule type" value="Genomic_DNA"/>
</dbReference>
<accession>A0ABQ9E5T1</accession>
<dbReference type="SUPFAM" id="SSF48317">
    <property type="entry name" value="Acid phosphatase/Vanadium-dependent haloperoxidase"/>
    <property type="match status" value="1"/>
</dbReference>
<evidence type="ECO:0000256" key="6">
    <source>
        <dbReference type="SAM" id="Phobius"/>
    </source>
</evidence>
<feature type="domain" description="Phosphatidic acid phosphatase type 2/haloperoxidase" evidence="7">
    <location>
        <begin position="128"/>
        <end position="221"/>
    </location>
</feature>
<comment type="subcellular location">
    <subcellularLocation>
        <location evidence="1">Membrane</location>
        <topology evidence="1">Multi-pass membrane protein</topology>
    </subcellularLocation>
</comment>
<feature type="transmembrane region" description="Helical" evidence="6">
    <location>
        <begin position="65"/>
        <end position="87"/>
    </location>
</feature>
<dbReference type="PANTHER" id="PTHR10165:SF103">
    <property type="entry name" value="PHOSPHOLIPID PHOSPHATASE HOMOLOG 1.2 HOMOLOG"/>
    <property type="match status" value="1"/>
</dbReference>
<evidence type="ECO:0000313" key="9">
    <source>
        <dbReference type="Proteomes" id="UP001217089"/>
    </source>
</evidence>
<keyword evidence="4 6" id="KW-1133">Transmembrane helix</keyword>
<dbReference type="InterPro" id="IPR043216">
    <property type="entry name" value="PAP-like"/>
</dbReference>
<dbReference type="Gene3D" id="1.20.144.10">
    <property type="entry name" value="Phosphatidic acid phosphatase type 2/haloperoxidase"/>
    <property type="match status" value="1"/>
</dbReference>
<gene>
    <name evidence="8" type="ORF">KUTeg_023297</name>
</gene>
<evidence type="ECO:0000256" key="1">
    <source>
        <dbReference type="ARBA" id="ARBA00004141"/>
    </source>
</evidence>
<dbReference type="Proteomes" id="UP001217089">
    <property type="component" value="Unassembled WGS sequence"/>
</dbReference>
<reference evidence="8 9" key="1">
    <citation type="submission" date="2022-12" db="EMBL/GenBank/DDBJ databases">
        <title>Chromosome-level genome of Tegillarca granosa.</title>
        <authorList>
            <person name="Kim J."/>
        </authorList>
    </citation>
    <scope>NUCLEOTIDE SEQUENCE [LARGE SCALE GENOMIC DNA]</scope>
    <source>
        <strain evidence="8">Teg-2019</strain>
        <tissue evidence="8">Adductor muscle</tissue>
    </source>
</reference>
<dbReference type="Pfam" id="PF01569">
    <property type="entry name" value="PAP2"/>
    <property type="match status" value="1"/>
</dbReference>
<feature type="transmembrane region" description="Helical" evidence="6">
    <location>
        <begin position="116"/>
        <end position="136"/>
    </location>
</feature>
<comment type="similarity">
    <text evidence="2">Belongs to the PA-phosphatase related phosphoesterase family.</text>
</comment>
<comment type="caution">
    <text evidence="8">The sequence shown here is derived from an EMBL/GenBank/DDBJ whole genome shotgun (WGS) entry which is preliminary data.</text>
</comment>
<keyword evidence="5 6" id="KW-0472">Membrane</keyword>
<keyword evidence="3 6" id="KW-0812">Transmembrane</keyword>
<dbReference type="InterPro" id="IPR036938">
    <property type="entry name" value="PAP2/HPO_sf"/>
</dbReference>
<sequence length="228" mass="26040">MGWEQRTTCTKRQILMSFLDIVIVGLVALPLLLFNQLATPFHRGFFCDDESIRYPYKDSTISSSVLYSVGFVCNILAFLIIEGVIFYNKKKVGRLGNESTNYQQHPEQQNVQSKSVNHYFCAVFTILLPFMFGATIEHLTTDIAKYQIGRLRPHFIDVCKPDYSSFICNDTIGYRYVEDDVCTGDKKLLREARLSFPSGHASFSSYAMVFLVVSTSTNCQKVIDRLFL</sequence>
<proteinExistence type="inferred from homology"/>
<evidence type="ECO:0000313" key="8">
    <source>
        <dbReference type="EMBL" id="KAJ8299237.1"/>
    </source>
</evidence>
<feature type="transmembrane region" description="Helical" evidence="6">
    <location>
        <begin position="14"/>
        <end position="34"/>
    </location>
</feature>
<protein>
    <recommendedName>
        <fullName evidence="7">Phosphatidic acid phosphatase type 2/haloperoxidase domain-containing protein</fullName>
    </recommendedName>
</protein>
<dbReference type="PANTHER" id="PTHR10165">
    <property type="entry name" value="LIPID PHOSPHATE PHOSPHATASE"/>
    <property type="match status" value="1"/>
</dbReference>
<organism evidence="8 9">
    <name type="scientific">Tegillarca granosa</name>
    <name type="common">Malaysian cockle</name>
    <name type="synonym">Anadara granosa</name>
    <dbReference type="NCBI Taxonomy" id="220873"/>
    <lineage>
        <taxon>Eukaryota</taxon>
        <taxon>Metazoa</taxon>
        <taxon>Spiralia</taxon>
        <taxon>Lophotrochozoa</taxon>
        <taxon>Mollusca</taxon>
        <taxon>Bivalvia</taxon>
        <taxon>Autobranchia</taxon>
        <taxon>Pteriomorphia</taxon>
        <taxon>Arcoida</taxon>
        <taxon>Arcoidea</taxon>
        <taxon>Arcidae</taxon>
        <taxon>Tegillarca</taxon>
    </lineage>
</organism>
<keyword evidence="9" id="KW-1185">Reference proteome</keyword>